<dbReference type="GO" id="GO:0019901">
    <property type="term" value="F:protein kinase binding"/>
    <property type="evidence" value="ECO:0007669"/>
    <property type="project" value="TreeGrafter"/>
</dbReference>
<reference evidence="10" key="2">
    <citation type="journal article" date="2018" name="Biosci. Biotechnol. Biochem.">
        <title>Polysaccharide hydrolase of the hadal zone amphipods Hirondellea gigas.</title>
        <authorList>
            <person name="Kobayashi H."/>
            <person name="Nagahama T."/>
            <person name="Arai W."/>
            <person name="Sasagawa Y."/>
            <person name="Umeda M."/>
            <person name="Hayashi T."/>
            <person name="Nikaido I."/>
            <person name="Watanabe H."/>
            <person name="Oguri K."/>
            <person name="Kitazato H."/>
            <person name="Fujioka K."/>
            <person name="Kido Y."/>
            <person name="Takami H."/>
        </authorList>
    </citation>
    <scope>NUCLEOTIDE SEQUENCE</scope>
    <source>
        <tissue evidence="10">Whole body</tissue>
    </source>
</reference>
<dbReference type="GO" id="GO:0048666">
    <property type="term" value="P:neuron development"/>
    <property type="evidence" value="ECO:0007669"/>
    <property type="project" value="UniProtKB-ARBA"/>
</dbReference>
<evidence type="ECO:0000313" key="10">
    <source>
        <dbReference type="EMBL" id="LAB70559.1"/>
    </source>
</evidence>
<dbReference type="PANTHER" id="PTHR46047:SF3">
    <property type="entry name" value="TYROSINE-PROTEIN PHOSPHATASE NON-RECEPTOR TYPE 61F"/>
    <property type="match status" value="1"/>
</dbReference>
<dbReference type="Gene3D" id="3.90.190.10">
    <property type="entry name" value="Protein tyrosine phosphatase superfamily"/>
    <property type="match status" value="1"/>
</dbReference>
<evidence type="ECO:0000259" key="8">
    <source>
        <dbReference type="PROSITE" id="PS50055"/>
    </source>
</evidence>
<dbReference type="InterPro" id="IPR003595">
    <property type="entry name" value="Tyr_Pase_cat"/>
</dbReference>
<dbReference type="GO" id="GO:0070373">
    <property type="term" value="P:negative regulation of ERK1 and ERK2 cascade"/>
    <property type="evidence" value="ECO:0007669"/>
    <property type="project" value="TreeGrafter"/>
</dbReference>
<protein>
    <recommendedName>
        <fullName evidence="3">protein-tyrosine-phosphatase</fullName>
        <ecNumber evidence="3">3.1.3.48</ecNumber>
    </recommendedName>
</protein>
<evidence type="ECO:0000256" key="2">
    <source>
        <dbReference type="ARBA" id="ARBA00009701"/>
    </source>
</evidence>
<evidence type="ECO:0000256" key="5">
    <source>
        <dbReference type="ARBA" id="ARBA00022801"/>
    </source>
</evidence>
<dbReference type="GO" id="GO:0046426">
    <property type="term" value="P:negative regulation of receptor signaling pathway via JAK-STAT"/>
    <property type="evidence" value="ECO:0007669"/>
    <property type="project" value="TreeGrafter"/>
</dbReference>
<name>A0A2P2I968_9CRUS</name>
<dbReference type="PANTHER" id="PTHR46047">
    <property type="entry name" value="TYROSINE-PROTEIN PHOSPHATASE NON-RECEPTOR TYPE 61F"/>
    <property type="match status" value="1"/>
</dbReference>
<dbReference type="InterPro" id="IPR000242">
    <property type="entry name" value="PTP_cat"/>
</dbReference>
<keyword evidence="10" id="KW-0675">Receptor</keyword>
<dbReference type="EMBL" id="IACT01005654">
    <property type="protein sequence ID" value="LAC24802.1"/>
    <property type="molecule type" value="mRNA"/>
</dbReference>
<dbReference type="GO" id="GO:0005737">
    <property type="term" value="C:cytoplasm"/>
    <property type="evidence" value="ECO:0007669"/>
    <property type="project" value="TreeGrafter"/>
</dbReference>
<dbReference type="GO" id="GO:0004726">
    <property type="term" value="F:non-membrane spanning protein tyrosine phosphatase activity"/>
    <property type="evidence" value="ECO:0007669"/>
    <property type="project" value="TreeGrafter"/>
</dbReference>
<dbReference type="InterPro" id="IPR016130">
    <property type="entry name" value="Tyr_Pase_AS"/>
</dbReference>
<proteinExistence type="evidence at transcript level"/>
<evidence type="ECO:0000256" key="6">
    <source>
        <dbReference type="ARBA" id="ARBA00022912"/>
    </source>
</evidence>
<dbReference type="EMBL" id="IACF01004972">
    <property type="protein sequence ID" value="LAB70559.1"/>
    <property type="molecule type" value="mRNA"/>
</dbReference>
<dbReference type="InterPro" id="IPR000387">
    <property type="entry name" value="Tyr_Pase_dom"/>
</dbReference>
<comment type="similarity">
    <text evidence="2">Belongs to the protein-tyrosine phosphatase family. Non-receptor class 1 subfamily.</text>
</comment>
<dbReference type="EC" id="3.1.3.48" evidence="3"/>
<evidence type="ECO:0000256" key="7">
    <source>
        <dbReference type="ARBA" id="ARBA00023136"/>
    </source>
</evidence>
<keyword evidence="4" id="KW-0597">Phosphoprotein</keyword>
<keyword evidence="7" id="KW-0472">Membrane</keyword>
<evidence type="ECO:0000313" key="11">
    <source>
        <dbReference type="EMBL" id="LAC24802.1"/>
    </source>
</evidence>
<reference evidence="11" key="1">
    <citation type="submission" date="2017-11" db="EMBL/GenBank/DDBJ databases">
        <title>The sensing device of the deep-sea amphipod.</title>
        <authorList>
            <person name="Kobayashi H."/>
            <person name="Nagahama T."/>
            <person name="Arai W."/>
            <person name="Sasagawa Y."/>
            <person name="Umeda M."/>
            <person name="Hayashi T."/>
            <person name="Nikaido I."/>
            <person name="Watanabe H."/>
            <person name="Oguri K."/>
            <person name="Kitazato H."/>
            <person name="Fujioka K."/>
            <person name="Kido Y."/>
            <person name="Takami H."/>
        </authorList>
    </citation>
    <scope>NUCLEOTIDE SEQUENCE</scope>
    <source>
        <tissue evidence="11">Whole body</tissue>
    </source>
</reference>
<feature type="domain" description="Tyrosine-protein phosphatase" evidence="8">
    <location>
        <begin position="10"/>
        <end position="290"/>
    </location>
</feature>
<dbReference type="SMART" id="SM00194">
    <property type="entry name" value="PTPc"/>
    <property type="match status" value="1"/>
</dbReference>
<dbReference type="InterPro" id="IPR051985">
    <property type="entry name" value="NR_tyrosine_phosphatase"/>
</dbReference>
<dbReference type="SUPFAM" id="SSF52799">
    <property type="entry name" value="(Phosphotyrosine protein) phosphatases II"/>
    <property type="match status" value="1"/>
</dbReference>
<dbReference type="PROSITE" id="PS00383">
    <property type="entry name" value="TYR_PHOSPHATASE_1"/>
    <property type="match status" value="1"/>
</dbReference>
<dbReference type="InterPro" id="IPR029021">
    <property type="entry name" value="Prot-tyrosine_phosphatase-like"/>
</dbReference>
<evidence type="ECO:0000256" key="3">
    <source>
        <dbReference type="ARBA" id="ARBA00013064"/>
    </source>
</evidence>
<dbReference type="Pfam" id="PF00102">
    <property type="entry name" value="Y_phosphatase"/>
    <property type="match status" value="1"/>
</dbReference>
<evidence type="ECO:0000256" key="4">
    <source>
        <dbReference type="ARBA" id="ARBA00022553"/>
    </source>
</evidence>
<sequence>MTQLSHVEAIEKELKQIESSNAWNQVYQKVRSDGTYDFALAEARSAINRPLNRYRDVLPYDHSRIILQHPTTDYINASLVKVESIRRQYILTQGPLSSTSQHFWLMVWQQQCKGIVMLNKIIEKNMIKCHQYWPLGEKNNGDDTISYPGVGLSVTLVSEVKHHHYYHRTLRLTETSSNKSREIQHFHYTTWPDFGVPQSPEALNKFLGIVIKNGCLDPDVGPAIVHCSAGIGRSGTFCLVDTILVMLERGLCSNQVGKVLEVLLDMRRYRMGLIQTPDQLRFSYQAIVHAARQRLSPLQNSNNKTLVSYASHSAAAAANALAIYERNAAALFNYSSAGAIDHSSLLFYDDSNVVSYMDKWGCVFTGLQITLHQFIDPRVVAGTI</sequence>
<evidence type="ECO:0000259" key="9">
    <source>
        <dbReference type="PROSITE" id="PS50056"/>
    </source>
</evidence>
<dbReference type="GO" id="GO:0012505">
    <property type="term" value="C:endomembrane system"/>
    <property type="evidence" value="ECO:0007669"/>
    <property type="project" value="UniProtKB-SubCell"/>
</dbReference>
<evidence type="ECO:0000256" key="1">
    <source>
        <dbReference type="ARBA" id="ARBA00004308"/>
    </source>
</evidence>
<keyword evidence="6" id="KW-0904">Protein phosphatase</keyword>
<comment type="subcellular location">
    <subcellularLocation>
        <location evidence="1">Endomembrane system</location>
    </subcellularLocation>
</comment>
<organism evidence="10">
    <name type="scientific">Hirondellea gigas</name>
    <dbReference type="NCBI Taxonomy" id="1518452"/>
    <lineage>
        <taxon>Eukaryota</taxon>
        <taxon>Metazoa</taxon>
        <taxon>Ecdysozoa</taxon>
        <taxon>Arthropoda</taxon>
        <taxon>Crustacea</taxon>
        <taxon>Multicrustacea</taxon>
        <taxon>Malacostraca</taxon>
        <taxon>Eumalacostraca</taxon>
        <taxon>Peracarida</taxon>
        <taxon>Amphipoda</taxon>
        <taxon>Amphilochidea</taxon>
        <taxon>Lysianassida</taxon>
        <taxon>Lysianassidira</taxon>
        <taxon>Lysianassoidea</taxon>
        <taxon>Lysianassidae</taxon>
        <taxon>Hirondellea</taxon>
    </lineage>
</organism>
<dbReference type="AlphaFoldDB" id="A0A2P2I968"/>
<dbReference type="PROSITE" id="PS50055">
    <property type="entry name" value="TYR_PHOSPHATASE_PTP"/>
    <property type="match status" value="1"/>
</dbReference>
<keyword evidence="5" id="KW-0378">Hydrolase</keyword>
<dbReference type="PRINTS" id="PR00700">
    <property type="entry name" value="PRTYPHPHTASE"/>
</dbReference>
<accession>A0A2P2I968</accession>
<dbReference type="SMART" id="SM00404">
    <property type="entry name" value="PTPc_motif"/>
    <property type="match status" value="1"/>
</dbReference>
<dbReference type="PROSITE" id="PS50056">
    <property type="entry name" value="TYR_PHOSPHATASE_2"/>
    <property type="match status" value="1"/>
</dbReference>
<feature type="domain" description="Tyrosine specific protein phosphatases" evidence="9">
    <location>
        <begin position="221"/>
        <end position="281"/>
    </location>
</feature>
<dbReference type="GO" id="GO:0005634">
    <property type="term" value="C:nucleus"/>
    <property type="evidence" value="ECO:0007669"/>
    <property type="project" value="TreeGrafter"/>
</dbReference>